<feature type="transmembrane region" description="Helical" evidence="12">
    <location>
        <begin position="427"/>
        <end position="445"/>
    </location>
</feature>
<dbReference type="InterPro" id="IPR003855">
    <property type="entry name" value="K+_transporter"/>
</dbReference>
<comment type="caution">
    <text evidence="15">The sequence shown here is derived from an EMBL/GenBank/DDBJ whole genome shotgun (WGS) entry which is preliminary data.</text>
</comment>
<name>A0A0F9QV24_9ZZZZ</name>
<feature type="transmembrane region" description="Helical" evidence="12">
    <location>
        <begin position="402"/>
        <end position="421"/>
    </location>
</feature>
<evidence type="ECO:0000256" key="7">
    <source>
        <dbReference type="ARBA" id="ARBA00022847"/>
    </source>
</evidence>
<dbReference type="InterPro" id="IPR053952">
    <property type="entry name" value="K_trans_C"/>
</dbReference>
<evidence type="ECO:0000259" key="13">
    <source>
        <dbReference type="Pfam" id="PF02705"/>
    </source>
</evidence>
<evidence type="ECO:0000256" key="2">
    <source>
        <dbReference type="ARBA" id="ARBA00007019"/>
    </source>
</evidence>
<dbReference type="InterPro" id="IPR023051">
    <property type="entry name" value="Kup"/>
</dbReference>
<feature type="transmembrane region" description="Helical" evidence="12">
    <location>
        <begin position="206"/>
        <end position="229"/>
    </location>
</feature>
<dbReference type="HAMAP" id="MF_01522">
    <property type="entry name" value="Kup"/>
    <property type="match status" value="1"/>
</dbReference>
<comment type="similarity">
    <text evidence="2">Belongs to the HAK/KUP transporter (TC 2.A.72) family.</text>
</comment>
<keyword evidence="7" id="KW-0769">Symport</keyword>
<feature type="transmembrane region" description="Helical" evidence="12">
    <location>
        <begin position="107"/>
        <end position="132"/>
    </location>
</feature>
<dbReference type="InterPro" id="IPR053951">
    <property type="entry name" value="K_trans_N"/>
</dbReference>
<evidence type="ECO:0008006" key="16">
    <source>
        <dbReference type="Google" id="ProtNLM"/>
    </source>
</evidence>
<evidence type="ECO:0000256" key="1">
    <source>
        <dbReference type="ARBA" id="ARBA00004141"/>
    </source>
</evidence>
<evidence type="ECO:0000313" key="15">
    <source>
        <dbReference type="EMBL" id="KKN48155.1"/>
    </source>
</evidence>
<dbReference type="GO" id="GO:0016020">
    <property type="term" value="C:membrane"/>
    <property type="evidence" value="ECO:0007669"/>
    <property type="project" value="UniProtKB-SubCell"/>
</dbReference>
<dbReference type="PANTHER" id="PTHR30540">
    <property type="entry name" value="OSMOTIC STRESS POTASSIUM TRANSPORTER"/>
    <property type="match status" value="1"/>
</dbReference>
<evidence type="ECO:0000256" key="4">
    <source>
        <dbReference type="ARBA" id="ARBA00022475"/>
    </source>
</evidence>
<feature type="transmembrane region" description="Helical" evidence="12">
    <location>
        <begin position="250"/>
        <end position="270"/>
    </location>
</feature>
<feature type="transmembrane region" description="Helical" evidence="12">
    <location>
        <begin position="144"/>
        <end position="162"/>
    </location>
</feature>
<evidence type="ECO:0000256" key="9">
    <source>
        <dbReference type="ARBA" id="ARBA00022989"/>
    </source>
</evidence>
<organism evidence="15">
    <name type="scientific">marine sediment metagenome</name>
    <dbReference type="NCBI Taxonomy" id="412755"/>
    <lineage>
        <taxon>unclassified sequences</taxon>
        <taxon>metagenomes</taxon>
        <taxon>ecological metagenomes</taxon>
    </lineage>
</organism>
<feature type="transmembrane region" description="Helical" evidence="12">
    <location>
        <begin position="368"/>
        <end position="390"/>
    </location>
</feature>
<evidence type="ECO:0000256" key="12">
    <source>
        <dbReference type="SAM" id="Phobius"/>
    </source>
</evidence>
<dbReference type="Pfam" id="PF02705">
    <property type="entry name" value="K_trans"/>
    <property type="match status" value="1"/>
</dbReference>
<keyword evidence="11 12" id="KW-0472">Membrane</keyword>
<keyword evidence="10" id="KW-0406">Ion transport</keyword>
<dbReference type="PANTHER" id="PTHR30540:SF79">
    <property type="entry name" value="LOW AFFINITY POTASSIUM TRANSPORT SYSTEM PROTEIN KUP"/>
    <property type="match status" value="1"/>
</dbReference>
<feature type="transmembrane region" description="Helical" evidence="12">
    <location>
        <begin position="52"/>
        <end position="73"/>
    </location>
</feature>
<feature type="transmembrane region" description="Helical" evidence="12">
    <location>
        <begin position="290"/>
        <end position="321"/>
    </location>
</feature>
<evidence type="ECO:0000256" key="8">
    <source>
        <dbReference type="ARBA" id="ARBA00022958"/>
    </source>
</evidence>
<gene>
    <name evidence="15" type="ORF">LCGC14_0655660</name>
</gene>
<dbReference type="EMBL" id="LAZR01001235">
    <property type="protein sequence ID" value="KKN48155.1"/>
    <property type="molecule type" value="Genomic_DNA"/>
</dbReference>
<keyword evidence="3" id="KW-0813">Transport</keyword>
<dbReference type="GO" id="GO:0015079">
    <property type="term" value="F:potassium ion transmembrane transporter activity"/>
    <property type="evidence" value="ECO:0007669"/>
    <property type="project" value="InterPro"/>
</dbReference>
<sequence>MAESEEATKPGRTAVGLAVLGIVYGDIGTSPIYALRECFRGVSPLPITEANILGILSLIFWALIIVISLKYMVFILRANNHGEGGIFALLALLRPDKDQDSRRRRTLILLGLFGAGLLYGGTMLTPAISVLSAVEGLEVAAPTLHNYVLPITVTILVMLFAMQKFGTAKVGAMFGPIMVVWFLTLAALGINSIMDHPEVLKAVAPWYAVQFLAGNNLTGFLVLIGVFLVATGGEALYADLGHFGVTPIRLVWFCFVLPALLLNYFGQGALLLDKPEGTLQPFFHLAPDWALFPLVGLATAATIIASQAVITGAFSLTRQAVQLGFMPRLRVQQTSEHSHGQIYMPGINWFLMIAAVALVLTFRSSNNLAAAYGVSVNATMLVTTILAFNVARERGGWSLAKASTFLLLFLTVDLAFLTANAETIPRGGWFPVAMGAIIFTVIVTWRRGTELLLQSYEANTITVETLLGHLEHEPPQRAPGTGIFFTGRTGEVPNALLQLKKHNILLPETIVIVNVKMTRKPRVSNDERMQVKAFGEGLYEVKLNYGFMQGFNIPSDLSYCIEHRELPADLDDATYFVGRISVIADRKKDGMMAWRDKLFALMVRNTLHATSLYRIPSGRVIEIGLQLGI</sequence>
<keyword evidence="5" id="KW-0633">Potassium transport</keyword>
<dbReference type="Pfam" id="PF22776">
    <property type="entry name" value="K_trans_C"/>
    <property type="match status" value="1"/>
</dbReference>
<feature type="domain" description="K+ potassium transporter C-terminal" evidence="14">
    <location>
        <begin position="479"/>
        <end position="629"/>
    </location>
</feature>
<evidence type="ECO:0000256" key="5">
    <source>
        <dbReference type="ARBA" id="ARBA00022538"/>
    </source>
</evidence>
<evidence type="ECO:0000256" key="3">
    <source>
        <dbReference type="ARBA" id="ARBA00022448"/>
    </source>
</evidence>
<evidence type="ECO:0000259" key="14">
    <source>
        <dbReference type="Pfam" id="PF22776"/>
    </source>
</evidence>
<reference evidence="15" key="1">
    <citation type="journal article" date="2015" name="Nature">
        <title>Complex archaea that bridge the gap between prokaryotes and eukaryotes.</title>
        <authorList>
            <person name="Spang A."/>
            <person name="Saw J.H."/>
            <person name="Jorgensen S.L."/>
            <person name="Zaremba-Niedzwiedzka K."/>
            <person name="Martijn J."/>
            <person name="Lind A.E."/>
            <person name="van Eijk R."/>
            <person name="Schleper C."/>
            <person name="Guy L."/>
            <person name="Ettema T.J."/>
        </authorList>
    </citation>
    <scope>NUCLEOTIDE SEQUENCE</scope>
</reference>
<dbReference type="AlphaFoldDB" id="A0A0F9QV24"/>
<feature type="domain" description="K+ potassium transporter integral membrane" evidence="13">
    <location>
        <begin position="17"/>
        <end position="467"/>
    </location>
</feature>
<keyword evidence="9 12" id="KW-1133">Transmembrane helix</keyword>
<proteinExistence type="inferred from homology"/>
<evidence type="ECO:0000256" key="11">
    <source>
        <dbReference type="ARBA" id="ARBA00023136"/>
    </source>
</evidence>
<evidence type="ECO:0000256" key="10">
    <source>
        <dbReference type="ARBA" id="ARBA00023065"/>
    </source>
</evidence>
<keyword evidence="4" id="KW-1003">Cell membrane</keyword>
<keyword evidence="8" id="KW-0630">Potassium</keyword>
<comment type="subcellular location">
    <subcellularLocation>
        <location evidence="1">Membrane</location>
        <topology evidence="1">Multi-pass membrane protein</topology>
    </subcellularLocation>
</comment>
<feature type="transmembrane region" description="Helical" evidence="12">
    <location>
        <begin position="174"/>
        <end position="194"/>
    </location>
</feature>
<feature type="transmembrane region" description="Helical" evidence="12">
    <location>
        <begin position="342"/>
        <end position="362"/>
    </location>
</feature>
<dbReference type="GO" id="GO:0015293">
    <property type="term" value="F:symporter activity"/>
    <property type="evidence" value="ECO:0007669"/>
    <property type="project" value="UniProtKB-KW"/>
</dbReference>
<accession>A0A0F9QV24</accession>
<protein>
    <recommendedName>
        <fullName evidence="16">Potassium transport system protein kup</fullName>
    </recommendedName>
</protein>
<evidence type="ECO:0000256" key="6">
    <source>
        <dbReference type="ARBA" id="ARBA00022692"/>
    </source>
</evidence>
<keyword evidence="6 12" id="KW-0812">Transmembrane</keyword>